<dbReference type="PANTHER" id="PTHR35524:SF1">
    <property type="entry name" value="ALPHA-ACETOLACTATE DECARBOXYLASE"/>
    <property type="match status" value="1"/>
</dbReference>
<keyword evidence="8 9" id="KW-0456">Lyase</keyword>
<protein>
    <recommendedName>
        <fullName evidence="5 9">Alpha-acetolactate decarboxylase</fullName>
        <ecNumber evidence="4 9">4.1.1.5</ecNumber>
    </recommendedName>
</protein>
<evidence type="ECO:0000256" key="1">
    <source>
        <dbReference type="ARBA" id="ARBA00001784"/>
    </source>
</evidence>
<dbReference type="STRING" id="1423724.FC32_GL001846"/>
<name>A0A0R1UBX6_9LACO</name>
<comment type="caution">
    <text evidence="10">The sequence shown here is derived from an EMBL/GenBank/DDBJ whole genome shotgun (WGS) entry which is preliminary data.</text>
</comment>
<reference evidence="10 11" key="1">
    <citation type="journal article" date="2015" name="Genome Announc.">
        <title>Expanding the biotechnology potential of lactobacilli through comparative genomics of 213 strains and associated genera.</title>
        <authorList>
            <person name="Sun Z."/>
            <person name="Harris H.M."/>
            <person name="McCann A."/>
            <person name="Guo C."/>
            <person name="Argimon S."/>
            <person name="Zhang W."/>
            <person name="Yang X."/>
            <person name="Jeffery I.B."/>
            <person name="Cooney J.C."/>
            <person name="Kagawa T.F."/>
            <person name="Liu W."/>
            <person name="Song Y."/>
            <person name="Salvetti E."/>
            <person name="Wrobel A."/>
            <person name="Rasinkangas P."/>
            <person name="Parkhill J."/>
            <person name="Rea M.C."/>
            <person name="O'Sullivan O."/>
            <person name="Ritari J."/>
            <person name="Douillard F.P."/>
            <person name="Paul Ross R."/>
            <person name="Yang R."/>
            <person name="Briner A.E."/>
            <person name="Felis G.E."/>
            <person name="de Vos W.M."/>
            <person name="Barrangou R."/>
            <person name="Klaenhammer T.R."/>
            <person name="Caufield P.W."/>
            <person name="Cui Y."/>
            <person name="Zhang H."/>
            <person name="O'Toole P.W."/>
        </authorList>
    </citation>
    <scope>NUCLEOTIDE SEQUENCE [LARGE SCALE GENOMIC DNA]</scope>
    <source>
        <strain evidence="10 11">DSM 16634</strain>
    </source>
</reference>
<dbReference type="InterPro" id="IPR005128">
    <property type="entry name" value="Acetolactate_a_deCO2ase"/>
</dbReference>
<evidence type="ECO:0000256" key="6">
    <source>
        <dbReference type="ARBA" id="ARBA00022793"/>
    </source>
</evidence>
<evidence type="ECO:0000313" key="10">
    <source>
        <dbReference type="EMBL" id="KRL87227.1"/>
    </source>
</evidence>
<dbReference type="eggNOG" id="COG3527">
    <property type="taxonomic scope" value="Bacteria"/>
</dbReference>
<dbReference type="Proteomes" id="UP000051324">
    <property type="component" value="Unassembled WGS sequence"/>
</dbReference>
<dbReference type="CDD" id="cd17299">
    <property type="entry name" value="acetolactate_decarboxylase"/>
    <property type="match status" value="1"/>
</dbReference>
<dbReference type="Pfam" id="PF03306">
    <property type="entry name" value="AAL_decarboxy"/>
    <property type="match status" value="1"/>
</dbReference>
<evidence type="ECO:0000256" key="7">
    <source>
        <dbReference type="ARBA" id="ARBA00023061"/>
    </source>
</evidence>
<evidence type="ECO:0000256" key="9">
    <source>
        <dbReference type="PIRNR" id="PIRNR001332"/>
    </source>
</evidence>
<comment type="similarity">
    <text evidence="3 9">Belongs to the alpha-acetolactate decarboxylase family.</text>
</comment>
<dbReference type="PIRSF" id="PIRSF001332">
    <property type="entry name" value="Acetolac_decarb"/>
    <property type="match status" value="1"/>
</dbReference>
<dbReference type="AlphaFoldDB" id="A0A0R1UBX6"/>
<evidence type="ECO:0000256" key="5">
    <source>
        <dbReference type="ARBA" id="ARBA00020164"/>
    </source>
</evidence>
<keyword evidence="6 9" id="KW-0210">Decarboxylase</keyword>
<dbReference type="Gene3D" id="3.30.1330.80">
    <property type="entry name" value="Hypothetical protein, similar to alpha- acetolactate decarboxylase, domain 2"/>
    <property type="match status" value="2"/>
</dbReference>
<organism evidence="10 11">
    <name type="scientific">Ligilactobacillus apodemi DSM 16634 = JCM 16172</name>
    <dbReference type="NCBI Taxonomy" id="1423724"/>
    <lineage>
        <taxon>Bacteria</taxon>
        <taxon>Bacillati</taxon>
        <taxon>Bacillota</taxon>
        <taxon>Bacilli</taxon>
        <taxon>Lactobacillales</taxon>
        <taxon>Lactobacillaceae</taxon>
        <taxon>Ligilactobacillus</taxon>
    </lineage>
</organism>
<dbReference type="PANTHER" id="PTHR35524">
    <property type="entry name" value="ALPHA-ACETOLACTATE DECARBOXYLASE"/>
    <property type="match status" value="1"/>
</dbReference>
<keyword evidence="11" id="KW-1185">Reference proteome</keyword>
<dbReference type="PATRIC" id="fig|1423724.4.peg.1923"/>
<dbReference type="NCBIfam" id="TIGR01252">
    <property type="entry name" value="acetolac_decarb"/>
    <property type="match status" value="1"/>
</dbReference>
<evidence type="ECO:0000256" key="4">
    <source>
        <dbReference type="ARBA" id="ARBA00013204"/>
    </source>
</evidence>
<dbReference type="GO" id="GO:0047605">
    <property type="term" value="F:acetolactate decarboxylase activity"/>
    <property type="evidence" value="ECO:0007669"/>
    <property type="project" value="UniProtKB-UniRule"/>
</dbReference>
<proteinExistence type="inferred from homology"/>
<evidence type="ECO:0000313" key="11">
    <source>
        <dbReference type="Proteomes" id="UP000051324"/>
    </source>
</evidence>
<sequence length="243" mass="26834">MKEMGKYDSRVFQHGTLGQLVPGLFEGTLSVSDLLLHGDFGIGTASGLDGEMILLDHVPYLFQSNGQVRILKGSEKVPFATVHFTQVKDALTVEKMTQAQLGQFILANYPYKNLFFAVKLTGEFEFVKTRAVAKQERPYKTLTQVADEQAVFEANNVSGTLIGYYAPALFHGMAAAGYHLHFLATDHTIGGHLLDFKVANAQVELQPFATVEQHFPDEDQEFLAADIDLSDLHAQIEQAEGQN</sequence>
<accession>A0A0R1UBX6</accession>
<dbReference type="GO" id="GO:0045151">
    <property type="term" value="P:acetoin biosynthetic process"/>
    <property type="evidence" value="ECO:0007669"/>
    <property type="project" value="UniProtKB-UniRule"/>
</dbReference>
<dbReference type="EMBL" id="AZFT01000006">
    <property type="protein sequence ID" value="KRL87227.1"/>
    <property type="molecule type" value="Genomic_DNA"/>
</dbReference>
<comment type="catalytic activity">
    <reaction evidence="1 9">
        <text>(2S)-2-acetolactate + H(+) = (R)-acetoin + CO2</text>
        <dbReference type="Rhea" id="RHEA:21580"/>
        <dbReference type="ChEBI" id="CHEBI:15378"/>
        <dbReference type="ChEBI" id="CHEBI:15686"/>
        <dbReference type="ChEBI" id="CHEBI:16526"/>
        <dbReference type="ChEBI" id="CHEBI:58476"/>
        <dbReference type="EC" id="4.1.1.5"/>
    </reaction>
</comment>
<gene>
    <name evidence="10" type="ORF">FC32_GL001846</name>
</gene>
<dbReference type="UniPathway" id="UPA00626">
    <property type="reaction ID" value="UER00678"/>
</dbReference>
<keyword evidence="7 9" id="KW-0005">Acetoin biosynthesis</keyword>
<dbReference type="SUPFAM" id="SSF117856">
    <property type="entry name" value="AF0104/ALDC/Ptd012-like"/>
    <property type="match status" value="1"/>
</dbReference>
<evidence type="ECO:0000256" key="2">
    <source>
        <dbReference type="ARBA" id="ARBA00005170"/>
    </source>
</evidence>
<evidence type="ECO:0000256" key="3">
    <source>
        <dbReference type="ARBA" id="ARBA00007106"/>
    </source>
</evidence>
<comment type="pathway">
    <text evidence="2 9">Polyol metabolism; (R,R)-butane-2,3-diol biosynthesis; (R,R)-butane-2,3-diol from pyruvate: step 2/3.</text>
</comment>
<dbReference type="EC" id="4.1.1.5" evidence="4 9"/>
<evidence type="ECO:0000256" key="8">
    <source>
        <dbReference type="ARBA" id="ARBA00023239"/>
    </source>
</evidence>